<evidence type="ECO:0000256" key="1">
    <source>
        <dbReference type="SAM" id="MobiDB-lite"/>
    </source>
</evidence>
<feature type="compositionally biased region" description="Low complexity" evidence="1">
    <location>
        <begin position="46"/>
        <end position="60"/>
    </location>
</feature>
<proteinExistence type="predicted"/>
<dbReference type="AlphaFoldDB" id="A0A2M3ZTS0"/>
<keyword evidence="2" id="KW-0732">Signal</keyword>
<feature type="chain" id="PRO_5014610684" evidence="2">
    <location>
        <begin position="18"/>
        <end position="67"/>
    </location>
</feature>
<name>A0A2M3ZTS0_9DIPT</name>
<dbReference type="EMBL" id="GGFM01011142">
    <property type="protein sequence ID" value="MBW31893.1"/>
    <property type="molecule type" value="Transcribed_RNA"/>
</dbReference>
<reference evidence="3" key="1">
    <citation type="submission" date="2018-01" db="EMBL/GenBank/DDBJ databases">
        <title>An insight into the sialome of Amazonian anophelines.</title>
        <authorList>
            <person name="Ribeiro J.M."/>
            <person name="Scarpassa V."/>
            <person name="Calvo E."/>
        </authorList>
    </citation>
    <scope>NUCLEOTIDE SEQUENCE</scope>
    <source>
        <tissue evidence="3">Salivary glands</tissue>
    </source>
</reference>
<accession>A0A2M3ZTS0</accession>
<evidence type="ECO:0000256" key="2">
    <source>
        <dbReference type="SAM" id="SignalP"/>
    </source>
</evidence>
<feature type="signal peptide" evidence="2">
    <location>
        <begin position="1"/>
        <end position="17"/>
    </location>
</feature>
<organism evidence="3">
    <name type="scientific">Anopheles braziliensis</name>
    <dbReference type="NCBI Taxonomy" id="58242"/>
    <lineage>
        <taxon>Eukaryota</taxon>
        <taxon>Metazoa</taxon>
        <taxon>Ecdysozoa</taxon>
        <taxon>Arthropoda</taxon>
        <taxon>Hexapoda</taxon>
        <taxon>Insecta</taxon>
        <taxon>Pterygota</taxon>
        <taxon>Neoptera</taxon>
        <taxon>Endopterygota</taxon>
        <taxon>Diptera</taxon>
        <taxon>Nematocera</taxon>
        <taxon>Culicoidea</taxon>
        <taxon>Culicidae</taxon>
        <taxon>Anophelinae</taxon>
        <taxon>Anopheles</taxon>
    </lineage>
</organism>
<sequence length="67" mass="7426">MVAEVLIFIIVICSVPAAPNRPSCRRSPRTIYRRRTTRSTKIRITGSSTSSSCCLISSSIGRPRTRT</sequence>
<feature type="region of interest" description="Disordered" evidence="1">
    <location>
        <begin position="46"/>
        <end position="67"/>
    </location>
</feature>
<protein>
    <submittedName>
        <fullName evidence="3">Putative secreted peptide</fullName>
    </submittedName>
</protein>
<evidence type="ECO:0000313" key="3">
    <source>
        <dbReference type="EMBL" id="MBW31893.1"/>
    </source>
</evidence>